<gene>
    <name evidence="2" type="ORF">BIW11_01335</name>
</gene>
<dbReference type="Proteomes" id="UP000192247">
    <property type="component" value="Unassembled WGS sequence"/>
</dbReference>
<feature type="chain" id="PRO_5012890278" evidence="1">
    <location>
        <begin position="26"/>
        <end position="74"/>
    </location>
</feature>
<accession>A0A1V9XFE4</accession>
<sequence>MKSLGILALGIVLYALCIAPTEVGGQRFRRQNSGLYNLPDGADLIVGPYTTNFQCPESYGFYADVENGCRIFHV</sequence>
<dbReference type="AlphaFoldDB" id="A0A1V9XFE4"/>
<keyword evidence="1" id="KW-0732">Signal</keyword>
<evidence type="ECO:0000313" key="3">
    <source>
        <dbReference type="Proteomes" id="UP000192247"/>
    </source>
</evidence>
<keyword evidence="3" id="KW-1185">Reference proteome</keyword>
<feature type="non-terminal residue" evidence="2">
    <location>
        <position position="74"/>
    </location>
</feature>
<organism evidence="2 3">
    <name type="scientific">Tropilaelaps mercedesae</name>
    <dbReference type="NCBI Taxonomy" id="418985"/>
    <lineage>
        <taxon>Eukaryota</taxon>
        <taxon>Metazoa</taxon>
        <taxon>Ecdysozoa</taxon>
        <taxon>Arthropoda</taxon>
        <taxon>Chelicerata</taxon>
        <taxon>Arachnida</taxon>
        <taxon>Acari</taxon>
        <taxon>Parasitiformes</taxon>
        <taxon>Mesostigmata</taxon>
        <taxon>Gamasina</taxon>
        <taxon>Dermanyssoidea</taxon>
        <taxon>Laelapidae</taxon>
        <taxon>Tropilaelaps</taxon>
    </lineage>
</organism>
<dbReference type="InParanoid" id="A0A1V9XFE4"/>
<reference evidence="2" key="1">
    <citation type="journal article" date="2017" name="Gigascience">
        <title>Draft genome of the honey bee ectoparasitic mite, Tropilaelaps mercedesae, is shaped by the parasitic life history.</title>
        <authorList>
            <person name="Dong X."/>
            <person name="Armstrong S.D."/>
            <person name="Xia D."/>
            <person name="Makepeace B.L."/>
            <person name="Darby A.C."/>
            <person name="Kadowaki T."/>
        </authorList>
    </citation>
    <scope>NUCLEOTIDE SEQUENCE [LARGE SCALE GENOMIC DNA]</scope>
    <source>
        <strain evidence="2">Wuxi-XJTLU</strain>
    </source>
</reference>
<protein>
    <submittedName>
        <fullName evidence="2">Uncharacterized protein</fullName>
    </submittedName>
</protein>
<dbReference type="EMBL" id="MNPL01012164">
    <property type="protein sequence ID" value="OQR72270.1"/>
    <property type="molecule type" value="Genomic_DNA"/>
</dbReference>
<feature type="signal peptide" evidence="1">
    <location>
        <begin position="1"/>
        <end position="25"/>
    </location>
</feature>
<evidence type="ECO:0000256" key="1">
    <source>
        <dbReference type="SAM" id="SignalP"/>
    </source>
</evidence>
<proteinExistence type="predicted"/>
<name>A0A1V9XFE4_9ACAR</name>
<dbReference type="OrthoDB" id="6407151at2759"/>
<evidence type="ECO:0000313" key="2">
    <source>
        <dbReference type="EMBL" id="OQR72270.1"/>
    </source>
</evidence>
<comment type="caution">
    <text evidence="2">The sequence shown here is derived from an EMBL/GenBank/DDBJ whole genome shotgun (WGS) entry which is preliminary data.</text>
</comment>